<comment type="caution">
    <text evidence="2">The sequence shown here is derived from an EMBL/GenBank/DDBJ whole genome shotgun (WGS) entry which is preliminary data.</text>
</comment>
<sequence>MPLRLLTLLFIGLASSASIKKIQLPNATFTTSLDGANPLDILECTPKPRTPRDTRPLLAWCRIAVEIYPFPKSEQVGIFHISGEPDEFKLPYVASLYDKASGGCEVTVDIPFHLADSCSWREIWLAAKDLMETCREPNTNYPHTGGYTMIGRSGNIKIVIQRDTHELSGAEKLGMNGSAVEWMT</sequence>
<evidence type="ECO:0000256" key="1">
    <source>
        <dbReference type="SAM" id="SignalP"/>
    </source>
</evidence>
<keyword evidence="1" id="KW-0732">Signal</keyword>
<organism evidence="2 3">
    <name type="scientific">Stereocaulon virgatum</name>
    <dbReference type="NCBI Taxonomy" id="373712"/>
    <lineage>
        <taxon>Eukaryota</taxon>
        <taxon>Fungi</taxon>
        <taxon>Dikarya</taxon>
        <taxon>Ascomycota</taxon>
        <taxon>Pezizomycotina</taxon>
        <taxon>Lecanoromycetes</taxon>
        <taxon>OSLEUM clade</taxon>
        <taxon>Lecanoromycetidae</taxon>
        <taxon>Lecanorales</taxon>
        <taxon>Lecanorineae</taxon>
        <taxon>Stereocaulaceae</taxon>
        <taxon>Stereocaulon</taxon>
    </lineage>
</organism>
<feature type="chain" id="PRO_5046185414" evidence="1">
    <location>
        <begin position="17"/>
        <end position="184"/>
    </location>
</feature>
<protein>
    <submittedName>
        <fullName evidence="2">Uncharacterized protein</fullName>
    </submittedName>
</protein>
<proteinExistence type="predicted"/>
<evidence type="ECO:0000313" key="2">
    <source>
        <dbReference type="EMBL" id="KAL2038804.1"/>
    </source>
</evidence>
<dbReference type="EMBL" id="JBEFKJ010000030">
    <property type="protein sequence ID" value="KAL2038804.1"/>
    <property type="molecule type" value="Genomic_DNA"/>
</dbReference>
<keyword evidence="3" id="KW-1185">Reference proteome</keyword>
<dbReference type="Proteomes" id="UP001590950">
    <property type="component" value="Unassembled WGS sequence"/>
</dbReference>
<evidence type="ECO:0000313" key="3">
    <source>
        <dbReference type="Proteomes" id="UP001590950"/>
    </source>
</evidence>
<reference evidence="2 3" key="1">
    <citation type="submission" date="2024-09" db="EMBL/GenBank/DDBJ databases">
        <title>Rethinking Asexuality: The Enigmatic Case of Functional Sexual Genes in Lepraria (Stereocaulaceae).</title>
        <authorList>
            <person name="Doellman M."/>
            <person name="Sun Y."/>
            <person name="Barcenas-Pena A."/>
            <person name="Lumbsch H.T."/>
            <person name="Grewe F."/>
        </authorList>
    </citation>
    <scope>NUCLEOTIDE SEQUENCE [LARGE SCALE GENOMIC DNA]</scope>
    <source>
        <strain evidence="2 3">Mercado 3170</strain>
    </source>
</reference>
<feature type="signal peptide" evidence="1">
    <location>
        <begin position="1"/>
        <end position="16"/>
    </location>
</feature>
<gene>
    <name evidence="2" type="ORF">N7G274_008562</name>
</gene>
<accession>A0ABR3ZYP2</accession>
<name>A0ABR3ZYP2_9LECA</name>